<proteinExistence type="predicted"/>
<dbReference type="EMBL" id="CAIJEO010000007">
    <property type="protein sequence ID" value="CAD0096019.1"/>
    <property type="molecule type" value="Genomic_DNA"/>
</dbReference>
<feature type="signal peptide" evidence="2">
    <location>
        <begin position="1"/>
        <end position="17"/>
    </location>
</feature>
<keyword evidence="4" id="KW-1185">Reference proteome</keyword>
<gene>
    <name evidence="3" type="ORF">AWRI4233_LOCUS5421</name>
</gene>
<reference evidence="3" key="1">
    <citation type="submission" date="2020-06" db="EMBL/GenBank/DDBJ databases">
        <authorList>
            <person name="Onetto C."/>
        </authorList>
    </citation>
    <scope>NUCLEOTIDE SEQUENCE</scope>
</reference>
<accession>A0A9N8K182</accession>
<dbReference type="OrthoDB" id="3887920at2759"/>
<comment type="caution">
    <text evidence="3">The sequence shown here is derived from an EMBL/GenBank/DDBJ whole genome shotgun (WGS) entry which is preliminary data.</text>
</comment>
<name>A0A9N8K182_9PEZI</name>
<evidence type="ECO:0000256" key="2">
    <source>
        <dbReference type="SAM" id="SignalP"/>
    </source>
</evidence>
<feature type="region of interest" description="Disordered" evidence="1">
    <location>
        <begin position="162"/>
        <end position="189"/>
    </location>
</feature>
<evidence type="ECO:0000313" key="4">
    <source>
        <dbReference type="Proteomes" id="UP000714618"/>
    </source>
</evidence>
<dbReference type="AlphaFoldDB" id="A0A9N8K182"/>
<organism evidence="3 4">
    <name type="scientific">Aureobasidium mustum</name>
    <dbReference type="NCBI Taxonomy" id="2773714"/>
    <lineage>
        <taxon>Eukaryota</taxon>
        <taxon>Fungi</taxon>
        <taxon>Dikarya</taxon>
        <taxon>Ascomycota</taxon>
        <taxon>Pezizomycotina</taxon>
        <taxon>Dothideomycetes</taxon>
        <taxon>Dothideomycetidae</taxon>
        <taxon>Dothideales</taxon>
        <taxon>Saccotheciaceae</taxon>
        <taxon>Aureobasidium</taxon>
    </lineage>
</organism>
<evidence type="ECO:0000313" key="3">
    <source>
        <dbReference type="EMBL" id="CAD0096019.1"/>
    </source>
</evidence>
<feature type="chain" id="PRO_5040447944" evidence="2">
    <location>
        <begin position="18"/>
        <end position="260"/>
    </location>
</feature>
<dbReference type="Proteomes" id="UP000714618">
    <property type="component" value="Unassembled WGS sequence"/>
</dbReference>
<evidence type="ECO:0000256" key="1">
    <source>
        <dbReference type="SAM" id="MobiDB-lite"/>
    </source>
</evidence>
<keyword evidence="2" id="KW-0732">Signal</keyword>
<sequence length="260" mass="29861">MLTSAATFSLLASMAAAAAVQTPQQLLVQDATIPTINQTTFRKFAIEDMSDAKFRLHHHAAKTLLGEDSYLLLRTAELDARENDIWQYLWENEWDCGDWYSGDGDEDEDDHYTPKVYMSDGRVFDADPKSVPQQVIDALEKLSESEWKVRRELQNERYCNANVNHTNDASDEHFGKSSKTDAKPVSEPKWKAEVPEQYLQYLIPESVLQEERKASVDAWKAKDEKHKQDILAGRVSVRNTKMPDLLKCEKMEPPIFDDEY</sequence>
<feature type="compositionally biased region" description="Basic and acidic residues" evidence="1">
    <location>
        <begin position="168"/>
        <end position="189"/>
    </location>
</feature>
<protein>
    <submittedName>
        <fullName evidence="3">Uncharacterized protein</fullName>
    </submittedName>
</protein>